<keyword evidence="3" id="KW-1185">Reference proteome</keyword>
<reference evidence="3" key="1">
    <citation type="journal article" date="2019" name="Int. J. Syst. Evol. Microbiol.">
        <title>The Global Catalogue of Microorganisms (GCM) 10K type strain sequencing project: providing services to taxonomists for standard genome sequencing and annotation.</title>
        <authorList>
            <consortium name="The Broad Institute Genomics Platform"/>
            <consortium name="The Broad Institute Genome Sequencing Center for Infectious Disease"/>
            <person name="Wu L."/>
            <person name="Ma J."/>
        </authorList>
    </citation>
    <scope>NUCLEOTIDE SEQUENCE [LARGE SCALE GENOMIC DNA]</scope>
    <source>
        <strain evidence="3">JCM 31486</strain>
    </source>
</reference>
<sequence>IRYGAATYRVTWTGNRWEVWLDDRPVVSVESGRITASTVVVQSVTVNAGNVEDAVGSVSPVAVTTGSGPVTVLRDGMAFDGTWSRPTAAATTVFTTRTGTALPVAPGPVWVMLVPR</sequence>
<evidence type="ECO:0000313" key="3">
    <source>
        <dbReference type="Proteomes" id="UP001597045"/>
    </source>
</evidence>
<proteinExistence type="predicted"/>
<dbReference type="Pfam" id="PF17479">
    <property type="entry name" value="DUF3048_C"/>
    <property type="match status" value="1"/>
</dbReference>
<protein>
    <submittedName>
        <fullName evidence="2">DUF3048 C-terminal domain-containing protein</fullName>
    </submittedName>
</protein>
<dbReference type="Proteomes" id="UP001597045">
    <property type="component" value="Unassembled WGS sequence"/>
</dbReference>
<feature type="domain" description="DUF3048" evidence="1">
    <location>
        <begin position="6"/>
        <end position="111"/>
    </location>
</feature>
<dbReference type="InterPro" id="IPR023158">
    <property type="entry name" value="YerB-like_sf"/>
</dbReference>
<comment type="caution">
    <text evidence="2">The sequence shown here is derived from an EMBL/GenBank/DDBJ whole genome shotgun (WGS) entry which is preliminary data.</text>
</comment>
<accession>A0ABW3MHR8</accession>
<dbReference type="InterPro" id="IPR035328">
    <property type="entry name" value="DUF3048_C"/>
</dbReference>
<dbReference type="SUPFAM" id="SSF159774">
    <property type="entry name" value="YerB-like"/>
    <property type="match status" value="1"/>
</dbReference>
<evidence type="ECO:0000313" key="2">
    <source>
        <dbReference type="EMBL" id="MFD1050237.1"/>
    </source>
</evidence>
<gene>
    <name evidence="2" type="ORF">ACFQ1S_34305</name>
</gene>
<organism evidence="2 3">
    <name type="scientific">Kibdelosporangium lantanae</name>
    <dbReference type="NCBI Taxonomy" id="1497396"/>
    <lineage>
        <taxon>Bacteria</taxon>
        <taxon>Bacillati</taxon>
        <taxon>Actinomycetota</taxon>
        <taxon>Actinomycetes</taxon>
        <taxon>Pseudonocardiales</taxon>
        <taxon>Pseudonocardiaceae</taxon>
        <taxon>Kibdelosporangium</taxon>
    </lineage>
</organism>
<dbReference type="Gene3D" id="3.50.90.10">
    <property type="entry name" value="YerB-like"/>
    <property type="match status" value="1"/>
</dbReference>
<evidence type="ECO:0000259" key="1">
    <source>
        <dbReference type="Pfam" id="PF17479"/>
    </source>
</evidence>
<feature type="non-terminal residue" evidence="2">
    <location>
        <position position="1"/>
    </location>
</feature>
<name>A0ABW3MHR8_9PSEU</name>
<dbReference type="EMBL" id="JBHTIS010002701">
    <property type="protein sequence ID" value="MFD1050237.1"/>
    <property type="molecule type" value="Genomic_DNA"/>
</dbReference>